<dbReference type="InterPro" id="IPR050377">
    <property type="entry name" value="Radical_SAM_PqqE_MftC-like"/>
</dbReference>
<dbReference type="SFLD" id="SFLDS00029">
    <property type="entry name" value="Radical_SAM"/>
    <property type="match status" value="1"/>
</dbReference>
<sequence length="355" mass="40676">MNKYLIGLRGLVSRKPKYIILYVTARCNARCKMCFYWKEINNASNQTELTLDEIDKISHSFGMLQYVTLTGGEPSLRNDLPNITRIFDENNQVQFVSIPTNSIQVDNIQATVEEILKSTKHPRLKLCLSMDGLGSDHDNIRGVIGCFDKVLQNYSNLVKLKKNVKDFDIMINMTVSSYNVDKVEEVMNFVRQNMPEANFDFGWARGDVRDKASRNVVAADYERVSRIVNSREENYSSGFEFSKIMATNKLVMRDLIVHNLKGEKRFYSCSAGRDMVIISENGEVRPCEMLDVAFGNLRDANCDINKILSTELAKKTLKYIKDKKCTCTFENALQCSLAYNPSSWPLIIRKMISRR</sequence>
<keyword evidence="4" id="KW-0411">Iron-sulfur</keyword>
<evidence type="ECO:0000313" key="7">
    <source>
        <dbReference type="EMBL" id="PJE57907.1"/>
    </source>
</evidence>
<evidence type="ECO:0000313" key="8">
    <source>
        <dbReference type="Proteomes" id="UP000231450"/>
    </source>
</evidence>
<evidence type="ECO:0000259" key="6">
    <source>
        <dbReference type="Pfam" id="PF13186"/>
    </source>
</evidence>
<evidence type="ECO:0000256" key="2">
    <source>
        <dbReference type="ARBA" id="ARBA00022723"/>
    </source>
</evidence>
<dbReference type="AlphaFoldDB" id="A0A2M8KDB7"/>
<dbReference type="InterPro" id="IPR007197">
    <property type="entry name" value="rSAM"/>
</dbReference>
<evidence type="ECO:0000256" key="3">
    <source>
        <dbReference type="ARBA" id="ARBA00023004"/>
    </source>
</evidence>
<dbReference type="PANTHER" id="PTHR11228">
    <property type="entry name" value="RADICAL SAM DOMAIN PROTEIN"/>
    <property type="match status" value="1"/>
</dbReference>
<keyword evidence="2" id="KW-0479">Metal-binding</keyword>
<dbReference type="CDD" id="cd01335">
    <property type="entry name" value="Radical_SAM"/>
    <property type="match status" value="1"/>
</dbReference>
<feature type="domain" description="4Fe4S-binding SPASM" evidence="6">
    <location>
        <begin position="269"/>
        <end position="327"/>
    </location>
</feature>
<keyword evidence="1" id="KW-0949">S-adenosyl-L-methionine</keyword>
<dbReference type="InterPro" id="IPR058240">
    <property type="entry name" value="rSAM_sf"/>
</dbReference>
<dbReference type="SFLD" id="SFLDG01067">
    <property type="entry name" value="SPASM/twitch_domain_containing"/>
    <property type="match status" value="1"/>
</dbReference>
<dbReference type="GO" id="GO:0051536">
    <property type="term" value="F:iron-sulfur cluster binding"/>
    <property type="evidence" value="ECO:0007669"/>
    <property type="project" value="UniProtKB-KW"/>
</dbReference>
<dbReference type="InterPro" id="IPR013785">
    <property type="entry name" value="Aldolase_TIM"/>
</dbReference>
<reference evidence="8" key="1">
    <citation type="submission" date="2017-09" db="EMBL/GenBank/DDBJ databases">
        <title>Depth-based differentiation of microbial function through sediment-hosted aquifers and enrichment of novel symbionts in the deep terrestrial subsurface.</title>
        <authorList>
            <person name="Probst A.J."/>
            <person name="Ladd B."/>
            <person name="Jarett J.K."/>
            <person name="Geller-Mcgrath D.E."/>
            <person name="Sieber C.M.K."/>
            <person name="Emerson J.B."/>
            <person name="Anantharaman K."/>
            <person name="Thomas B.C."/>
            <person name="Malmstrom R."/>
            <person name="Stieglmeier M."/>
            <person name="Klingl A."/>
            <person name="Woyke T."/>
            <person name="Ryan C.M."/>
            <person name="Banfield J.F."/>
        </authorList>
    </citation>
    <scope>NUCLEOTIDE SEQUENCE [LARGE SCALE GENOMIC DNA]</scope>
</reference>
<keyword evidence="3" id="KW-0408">Iron</keyword>
<dbReference type="PANTHER" id="PTHR11228:SF7">
    <property type="entry name" value="PQQA PEPTIDE CYCLASE"/>
    <property type="match status" value="1"/>
</dbReference>
<comment type="caution">
    <text evidence="7">The sequence shown here is derived from an EMBL/GenBank/DDBJ whole genome shotgun (WGS) entry which is preliminary data.</text>
</comment>
<feature type="domain" description="Radical SAM core" evidence="5">
    <location>
        <begin position="22"/>
        <end position="189"/>
    </location>
</feature>
<dbReference type="SUPFAM" id="SSF102114">
    <property type="entry name" value="Radical SAM enzymes"/>
    <property type="match status" value="1"/>
</dbReference>
<evidence type="ECO:0000256" key="4">
    <source>
        <dbReference type="ARBA" id="ARBA00023014"/>
    </source>
</evidence>
<dbReference type="InterPro" id="IPR023885">
    <property type="entry name" value="4Fe4S-binding_SPASM_dom"/>
</dbReference>
<dbReference type="Pfam" id="PF04055">
    <property type="entry name" value="Radical_SAM"/>
    <property type="match status" value="1"/>
</dbReference>
<dbReference type="Pfam" id="PF13186">
    <property type="entry name" value="SPASM"/>
    <property type="match status" value="1"/>
</dbReference>
<gene>
    <name evidence="7" type="ORF">COU81_03520</name>
</gene>
<dbReference type="Gene3D" id="3.20.20.70">
    <property type="entry name" value="Aldolase class I"/>
    <property type="match status" value="1"/>
</dbReference>
<organism evidence="7 8">
    <name type="scientific">Candidatus Portnoybacteria bacterium CG10_big_fil_rev_8_21_14_0_10_36_7</name>
    <dbReference type="NCBI Taxonomy" id="1974812"/>
    <lineage>
        <taxon>Bacteria</taxon>
        <taxon>Candidatus Portnoyibacteriota</taxon>
    </lineage>
</organism>
<name>A0A2M8KDB7_9BACT</name>
<dbReference type="Proteomes" id="UP000231450">
    <property type="component" value="Unassembled WGS sequence"/>
</dbReference>
<dbReference type="GO" id="GO:0046872">
    <property type="term" value="F:metal ion binding"/>
    <property type="evidence" value="ECO:0007669"/>
    <property type="project" value="UniProtKB-KW"/>
</dbReference>
<protein>
    <submittedName>
        <fullName evidence="7">Uncharacterized protein</fullName>
    </submittedName>
</protein>
<dbReference type="EMBL" id="PFDW01000072">
    <property type="protein sequence ID" value="PJE57907.1"/>
    <property type="molecule type" value="Genomic_DNA"/>
</dbReference>
<evidence type="ECO:0000259" key="5">
    <source>
        <dbReference type="Pfam" id="PF04055"/>
    </source>
</evidence>
<evidence type="ECO:0000256" key="1">
    <source>
        <dbReference type="ARBA" id="ARBA00022691"/>
    </source>
</evidence>
<proteinExistence type="predicted"/>
<accession>A0A2M8KDB7</accession>
<dbReference type="GO" id="GO:0003824">
    <property type="term" value="F:catalytic activity"/>
    <property type="evidence" value="ECO:0007669"/>
    <property type="project" value="InterPro"/>
</dbReference>